<dbReference type="EMBL" id="SRMB01000001">
    <property type="protein sequence ID" value="TGE28930.1"/>
    <property type="molecule type" value="Genomic_DNA"/>
</dbReference>
<dbReference type="OrthoDB" id="793644at2"/>
<accession>A0A4Z0QFY0</accession>
<feature type="chain" id="PRO_5021277644" evidence="1">
    <location>
        <begin position="22"/>
        <end position="161"/>
    </location>
</feature>
<name>A0A4Z0QFY0_9BACT</name>
<proteinExistence type="predicted"/>
<evidence type="ECO:0000256" key="1">
    <source>
        <dbReference type="SAM" id="SignalP"/>
    </source>
</evidence>
<gene>
    <name evidence="2" type="ORF">E5K02_05565</name>
</gene>
<evidence type="ECO:0000313" key="2">
    <source>
        <dbReference type="EMBL" id="TGE28930.1"/>
    </source>
</evidence>
<dbReference type="Proteomes" id="UP000298471">
    <property type="component" value="Unassembled WGS sequence"/>
</dbReference>
<protein>
    <submittedName>
        <fullName evidence="2">Uncharacterized protein</fullName>
    </submittedName>
</protein>
<sequence length="161" mass="17934">MKNLLLSGLVAFTLASCGSDANNQGTSPFVDSKNLQPSPVRHDSLTAAQVEKITKIQATFEEVYPVSLEETLTDFKRDQHPDREIAVWLSMAEAYEKYLANQHRPLHLAAKKEVYSLLLMRSMMPTEKVLADASLKVLSRQEAQAVLALYSTVDQPITVTQ</sequence>
<dbReference type="PROSITE" id="PS51257">
    <property type="entry name" value="PROKAR_LIPOPROTEIN"/>
    <property type="match status" value="1"/>
</dbReference>
<reference evidence="2 3" key="1">
    <citation type="submission" date="2019-04" db="EMBL/GenBank/DDBJ databases">
        <authorList>
            <person name="Feng G."/>
            <person name="Zhang J."/>
            <person name="Zhu H."/>
        </authorList>
    </citation>
    <scope>NUCLEOTIDE SEQUENCE [LARGE SCALE GENOMIC DNA]</scope>
    <source>
        <strain evidence="2 3">9PBR-1</strain>
    </source>
</reference>
<organism evidence="2 3">
    <name type="scientific">Hymenobacter metallicola</name>
    <dbReference type="NCBI Taxonomy" id="2563114"/>
    <lineage>
        <taxon>Bacteria</taxon>
        <taxon>Pseudomonadati</taxon>
        <taxon>Bacteroidota</taxon>
        <taxon>Cytophagia</taxon>
        <taxon>Cytophagales</taxon>
        <taxon>Hymenobacteraceae</taxon>
        <taxon>Hymenobacter</taxon>
    </lineage>
</organism>
<keyword evidence="1" id="KW-0732">Signal</keyword>
<dbReference type="AlphaFoldDB" id="A0A4Z0QFY0"/>
<evidence type="ECO:0000313" key="3">
    <source>
        <dbReference type="Proteomes" id="UP000298471"/>
    </source>
</evidence>
<feature type="signal peptide" evidence="1">
    <location>
        <begin position="1"/>
        <end position="21"/>
    </location>
</feature>
<comment type="caution">
    <text evidence="2">The sequence shown here is derived from an EMBL/GenBank/DDBJ whole genome shotgun (WGS) entry which is preliminary data.</text>
</comment>
<keyword evidence="3" id="KW-1185">Reference proteome</keyword>
<dbReference type="RefSeq" id="WP_135392863.1">
    <property type="nucleotide sequence ID" value="NZ_SRMB01000001.1"/>
</dbReference>